<protein>
    <submittedName>
        <fullName evidence="2">L-2-k10201</fullName>
    </submittedName>
</protein>
<dbReference type="PROSITE" id="PS00028">
    <property type="entry name" value="ZINC_FINGER_C2H2_1"/>
    <property type="match status" value="1"/>
</dbReference>
<sequence>MPVVYRKPTERPSPELLPFKKQGVLADLEVAQEVENTTLNPRYRCHQCHRLLPTAHLLDLHIEEQHDVYFEAAKERGDKPMYSCYIEECPDKFRTVVERKDHCISAHKFPNNYRFDQEKRKQKEADGMEVDVDVQVTNVKAFTFSNSKQRTFNTRGVKDPLSNVQTIKDALDEIE</sequence>
<dbReference type="EMBL" id="CP012524">
    <property type="protein sequence ID" value="ALC41819.1"/>
    <property type="molecule type" value="Genomic_DNA"/>
</dbReference>
<dbReference type="PANTHER" id="PTHR21354:SF0">
    <property type="entry name" value="ZINC FINGER PROTEIN 511"/>
    <property type="match status" value="1"/>
</dbReference>
<accession>A0A0M3QV54</accession>
<gene>
    <name evidence="2" type="ORF">Dbus_chr2Rg1398</name>
</gene>
<keyword evidence="3" id="KW-1185">Reference proteome</keyword>
<name>A0A0M3QV54_DROBS</name>
<dbReference type="STRING" id="30019.A0A0M3QV54"/>
<dbReference type="AlphaFoldDB" id="A0A0M3QV54"/>
<evidence type="ECO:0000313" key="2">
    <source>
        <dbReference type="EMBL" id="ALC41819.1"/>
    </source>
</evidence>
<reference evidence="2 3" key="1">
    <citation type="submission" date="2015-08" db="EMBL/GenBank/DDBJ databases">
        <title>Ancestral chromatin configuration constrains chromatin evolution on differentiating sex chromosomes in Drosophila.</title>
        <authorList>
            <person name="Zhou Q."/>
            <person name="Bachtrog D."/>
        </authorList>
    </citation>
    <scope>NUCLEOTIDE SEQUENCE [LARGE SCALE GENOMIC DNA]</scope>
    <source>
        <tissue evidence="2">Whole larvae</tissue>
    </source>
</reference>
<dbReference type="OMA" id="YRFDQGK"/>
<feature type="domain" description="C2H2-type" evidence="1">
    <location>
        <begin position="45"/>
        <end position="66"/>
    </location>
</feature>
<organism evidence="2 3">
    <name type="scientific">Drosophila busckii</name>
    <name type="common">Fruit fly</name>
    <dbReference type="NCBI Taxonomy" id="30019"/>
    <lineage>
        <taxon>Eukaryota</taxon>
        <taxon>Metazoa</taxon>
        <taxon>Ecdysozoa</taxon>
        <taxon>Arthropoda</taxon>
        <taxon>Hexapoda</taxon>
        <taxon>Insecta</taxon>
        <taxon>Pterygota</taxon>
        <taxon>Neoptera</taxon>
        <taxon>Endopterygota</taxon>
        <taxon>Diptera</taxon>
        <taxon>Brachycera</taxon>
        <taxon>Muscomorpha</taxon>
        <taxon>Ephydroidea</taxon>
        <taxon>Drosophilidae</taxon>
        <taxon>Drosophila</taxon>
    </lineage>
</organism>
<evidence type="ECO:0000259" key="1">
    <source>
        <dbReference type="PROSITE" id="PS00028"/>
    </source>
</evidence>
<evidence type="ECO:0000313" key="3">
    <source>
        <dbReference type="Proteomes" id="UP000494163"/>
    </source>
</evidence>
<dbReference type="Proteomes" id="UP000494163">
    <property type="component" value="Chromosome 2R"/>
</dbReference>
<proteinExistence type="predicted"/>
<dbReference type="InterPro" id="IPR013087">
    <property type="entry name" value="Znf_C2H2_type"/>
</dbReference>
<dbReference type="PANTHER" id="PTHR21354">
    <property type="entry name" value="ZINC FINGER PROTEIN 511"/>
    <property type="match status" value="1"/>
</dbReference>
<dbReference type="InterPro" id="IPR039258">
    <property type="entry name" value="ZNF511"/>
</dbReference>
<dbReference type="SMART" id="SM00355">
    <property type="entry name" value="ZnF_C2H2"/>
    <property type="match status" value="2"/>
</dbReference>
<dbReference type="OrthoDB" id="18440at2759"/>